<dbReference type="Gene3D" id="3.40.50.10490">
    <property type="entry name" value="Glucose-6-phosphate isomerase like protein, domain 1"/>
    <property type="match status" value="1"/>
</dbReference>
<feature type="non-terminal residue" evidence="3">
    <location>
        <position position="74"/>
    </location>
</feature>
<accession>A0A6L9QMK6</accession>
<dbReference type="RefSeq" id="WP_163060779.1">
    <property type="nucleotide sequence ID" value="NZ_JAAGLI010000809.1"/>
</dbReference>
<dbReference type="AlphaFoldDB" id="A0A6L9QMK6"/>
<evidence type="ECO:0000313" key="4">
    <source>
        <dbReference type="Proteomes" id="UP000475532"/>
    </source>
</evidence>
<dbReference type="GO" id="GO:1901135">
    <property type="term" value="P:carbohydrate derivative metabolic process"/>
    <property type="evidence" value="ECO:0007669"/>
    <property type="project" value="InterPro"/>
</dbReference>
<evidence type="ECO:0000256" key="1">
    <source>
        <dbReference type="SAM" id="MobiDB-lite"/>
    </source>
</evidence>
<proteinExistence type="predicted"/>
<dbReference type="Proteomes" id="UP000475532">
    <property type="component" value="Unassembled WGS sequence"/>
</dbReference>
<protein>
    <submittedName>
        <fullName evidence="3">SIS domain-containing protein</fullName>
    </submittedName>
</protein>
<dbReference type="GO" id="GO:0097367">
    <property type="term" value="F:carbohydrate derivative binding"/>
    <property type="evidence" value="ECO:0007669"/>
    <property type="project" value="InterPro"/>
</dbReference>
<feature type="region of interest" description="Disordered" evidence="1">
    <location>
        <begin position="1"/>
        <end position="20"/>
    </location>
</feature>
<sequence>MPDAASSAGRPSAPRGAGPAFPDRVRALLDDLDAASGAAIDAAAALVLDSVEAGGIVHVAGAGHSLAMVCETFY</sequence>
<evidence type="ECO:0000313" key="3">
    <source>
        <dbReference type="EMBL" id="NEA26720.1"/>
    </source>
</evidence>
<reference evidence="3 4" key="1">
    <citation type="submission" date="2020-01" db="EMBL/GenBank/DDBJ databases">
        <title>Insect and environment-associated Actinomycetes.</title>
        <authorList>
            <person name="Currrie C."/>
            <person name="Chevrette M."/>
            <person name="Carlson C."/>
            <person name="Stubbendieck R."/>
            <person name="Wendt-Pienkowski E."/>
        </authorList>
    </citation>
    <scope>NUCLEOTIDE SEQUENCE [LARGE SCALE GENOMIC DNA]</scope>
    <source>
        <strain evidence="3 4">SID10258</strain>
    </source>
</reference>
<dbReference type="EMBL" id="JAAGLI010000809">
    <property type="protein sequence ID" value="NEA26720.1"/>
    <property type="molecule type" value="Genomic_DNA"/>
</dbReference>
<organism evidence="3 4">
    <name type="scientific">Actinomadura bangladeshensis</name>
    <dbReference type="NCBI Taxonomy" id="453573"/>
    <lineage>
        <taxon>Bacteria</taxon>
        <taxon>Bacillati</taxon>
        <taxon>Actinomycetota</taxon>
        <taxon>Actinomycetes</taxon>
        <taxon>Streptosporangiales</taxon>
        <taxon>Thermomonosporaceae</taxon>
        <taxon>Actinomadura</taxon>
    </lineage>
</organism>
<evidence type="ECO:0000259" key="2">
    <source>
        <dbReference type="Pfam" id="PF13580"/>
    </source>
</evidence>
<comment type="caution">
    <text evidence="3">The sequence shown here is derived from an EMBL/GenBank/DDBJ whole genome shotgun (WGS) entry which is preliminary data.</text>
</comment>
<feature type="domain" description="SIS" evidence="2">
    <location>
        <begin position="21"/>
        <end position="74"/>
    </location>
</feature>
<name>A0A6L9QMK6_9ACTN</name>
<dbReference type="Pfam" id="PF13580">
    <property type="entry name" value="SIS_2"/>
    <property type="match status" value="1"/>
</dbReference>
<dbReference type="InterPro" id="IPR001347">
    <property type="entry name" value="SIS_dom"/>
</dbReference>
<gene>
    <name evidence="3" type="ORF">G3I70_30105</name>
</gene>